<evidence type="ECO:0000313" key="2">
    <source>
        <dbReference type="EMBL" id="KAJ4482365.1"/>
    </source>
</evidence>
<feature type="region of interest" description="Disordered" evidence="1">
    <location>
        <begin position="333"/>
        <end position="366"/>
    </location>
</feature>
<dbReference type="AlphaFoldDB" id="A0A9W9DSK0"/>
<dbReference type="Proteomes" id="UP001150266">
    <property type="component" value="Unassembled WGS sequence"/>
</dbReference>
<feature type="region of interest" description="Disordered" evidence="1">
    <location>
        <begin position="18"/>
        <end position="53"/>
    </location>
</feature>
<evidence type="ECO:0000256" key="1">
    <source>
        <dbReference type="SAM" id="MobiDB-lite"/>
    </source>
</evidence>
<proteinExistence type="predicted"/>
<reference evidence="2" key="1">
    <citation type="submission" date="2022-08" db="EMBL/GenBank/DDBJ databases">
        <title>A Global Phylogenomic Analysis of the Shiitake Genus Lentinula.</title>
        <authorList>
            <consortium name="DOE Joint Genome Institute"/>
            <person name="Sierra-Patev S."/>
            <person name="Min B."/>
            <person name="Naranjo-Ortiz M."/>
            <person name="Looney B."/>
            <person name="Konkel Z."/>
            <person name="Slot J.C."/>
            <person name="Sakamoto Y."/>
            <person name="Steenwyk J.L."/>
            <person name="Rokas A."/>
            <person name="Carro J."/>
            <person name="Camarero S."/>
            <person name="Ferreira P."/>
            <person name="Molpeceres G."/>
            <person name="Ruiz-Duenas F.J."/>
            <person name="Serrano A."/>
            <person name="Henrissat B."/>
            <person name="Drula E."/>
            <person name="Hughes K.W."/>
            <person name="Mata J.L."/>
            <person name="Ishikawa N.K."/>
            <person name="Vargas-Isla R."/>
            <person name="Ushijima S."/>
            <person name="Smith C.A."/>
            <person name="Ahrendt S."/>
            <person name="Andreopoulos W."/>
            <person name="He G."/>
            <person name="Labutti K."/>
            <person name="Lipzen A."/>
            <person name="Ng V."/>
            <person name="Riley R."/>
            <person name="Sandor L."/>
            <person name="Barry K."/>
            <person name="Martinez A.T."/>
            <person name="Xiao Y."/>
            <person name="Gibbons J.G."/>
            <person name="Terashima K."/>
            <person name="Grigoriev I.V."/>
            <person name="Hibbett D.S."/>
        </authorList>
    </citation>
    <scope>NUCLEOTIDE SEQUENCE</scope>
    <source>
        <strain evidence="2">JLM2183</strain>
    </source>
</reference>
<dbReference type="EMBL" id="JAOTPV010000005">
    <property type="protein sequence ID" value="KAJ4482365.1"/>
    <property type="molecule type" value="Genomic_DNA"/>
</dbReference>
<dbReference type="OrthoDB" id="3252135at2759"/>
<evidence type="ECO:0000313" key="3">
    <source>
        <dbReference type="Proteomes" id="UP001150266"/>
    </source>
</evidence>
<protein>
    <submittedName>
        <fullName evidence="2">Uncharacterized protein</fullName>
    </submittedName>
</protein>
<comment type="caution">
    <text evidence="2">The sequence shown here is derived from an EMBL/GenBank/DDBJ whole genome shotgun (WGS) entry which is preliminary data.</text>
</comment>
<gene>
    <name evidence="2" type="ORF">J3R30DRAFT_3286184</name>
</gene>
<name>A0A9W9DSK0_9AGAR</name>
<keyword evidence="3" id="KW-1185">Reference proteome</keyword>
<organism evidence="2 3">
    <name type="scientific">Lentinula aciculospora</name>
    <dbReference type="NCBI Taxonomy" id="153920"/>
    <lineage>
        <taxon>Eukaryota</taxon>
        <taxon>Fungi</taxon>
        <taxon>Dikarya</taxon>
        <taxon>Basidiomycota</taxon>
        <taxon>Agaricomycotina</taxon>
        <taxon>Agaricomycetes</taxon>
        <taxon>Agaricomycetidae</taxon>
        <taxon>Agaricales</taxon>
        <taxon>Marasmiineae</taxon>
        <taxon>Omphalotaceae</taxon>
        <taxon>Lentinula</taxon>
    </lineage>
</organism>
<accession>A0A9W9DSK0</accession>
<sequence>MFASDLVTLTTLTKQLPSYDSVSSPLPLYSPDPARGEQSIQLSPRARSVGRPTGSYVHQAGNVTVLLLDQEEGATTPVYGRQSVLSGIVSISSREVVSEVRIKLSGHMDLVLSGGASQSTTLVKEAYTIWKCTSEVGNATSVACPSELPFTCVFPSKFKDHIGREAPLPPSMHAMYPGASGLVASCVYTLTIRIVKAGFWKQDKKLTIPLNYHPRTRAQTCPNPSPDLFSDVKVSPEEWHQTMSVIKSRKPTVTPPVQCHLFIPSVRVFALSDNIHFHVQLTGPLTSLRQLVYSKPSKRSPDKFAPKIRVYLLRQITVEVCGQKGWKNLTLAEGTLRPKPPPITAVPNSPAPSHHSKEDSLDWEGEVRCDETETRGCPGFITSDLTVKDFIVLSISPPDATKSDLSPTQVPVPIKLVTESAETWRDD</sequence>
<feature type="compositionally biased region" description="Basic and acidic residues" evidence="1">
    <location>
        <begin position="355"/>
        <end position="366"/>
    </location>
</feature>